<gene>
    <name evidence="2" type="ORF">ACFSW7_07345</name>
</gene>
<protein>
    <submittedName>
        <fullName evidence="2">Amidohydrolase</fullName>
        <ecNumber evidence="2">3.5.-.-</ecNumber>
    </submittedName>
</protein>
<feature type="domain" description="Amidohydrolase 3" evidence="1">
    <location>
        <begin position="54"/>
        <end position="528"/>
    </location>
</feature>
<dbReference type="PANTHER" id="PTHR22642:SF2">
    <property type="entry name" value="PROTEIN LONG AFTER FAR-RED 3"/>
    <property type="match status" value="1"/>
</dbReference>
<dbReference type="EC" id="3.5.-.-" evidence="2"/>
<dbReference type="InterPro" id="IPR013108">
    <property type="entry name" value="Amidohydro_3"/>
</dbReference>
<keyword evidence="2" id="KW-0378">Hydrolase</keyword>
<dbReference type="CDD" id="cd01300">
    <property type="entry name" value="YtcJ_like"/>
    <property type="match status" value="1"/>
</dbReference>
<dbReference type="SUPFAM" id="SSF51556">
    <property type="entry name" value="Metallo-dependent hydrolases"/>
    <property type="match status" value="1"/>
</dbReference>
<accession>A0ABW5UWX2</accession>
<proteinExistence type="predicted"/>
<evidence type="ECO:0000313" key="3">
    <source>
        <dbReference type="Proteomes" id="UP001597492"/>
    </source>
</evidence>
<dbReference type="Pfam" id="PF07969">
    <property type="entry name" value="Amidohydro_3"/>
    <property type="match status" value="1"/>
</dbReference>
<sequence>MPETTLFLHPNIRTLAGDGAEPDGIAGGIVARDGRIVFIGGEADARAEAGADARVVELPGAAVLPAFHDAHIHAGALAVEALGPDLRGAESYADALRLLREFAEANPGDGWVLGGSWNSNDWRDGEPHRRELDEIFGDRPVLLSTIDGHADWANSAALEAGGITDSTPDPDGGRIERDATGTPTGLLLENASSPLWPIASAGLAPQLPGLLDRLQDDLLALGLAHLTDIDVLDVLDAFERLRDEGRLKLRVHKYMRAHELSGAIARGWCSGEGDDWLTHGGVKLFADGALGPHTAHLHEPFEGEGENAGIAVTGDAELERAARAAVAAGIEVAVHAIGDRANTRVLDVFAGVADVARERGLRLRIEHAQHLKPADVARFADLGVIASMQPTHATSDYPLSVRLLGDRETLHYPWRTLLDSGARLAFGSDSPVEPANPFFAVHAAVTRERRDGVPEGGREPEQRLTVRGALVAHTLGGAVAAALDDRTGSLEQGKFCDLIAVDVDPFEADPRDLWRTRVLTTVVGGEVRFAAARPGRHE</sequence>
<dbReference type="InterPro" id="IPR033932">
    <property type="entry name" value="YtcJ-like"/>
</dbReference>
<dbReference type="Gene3D" id="3.10.310.70">
    <property type="match status" value="1"/>
</dbReference>
<reference evidence="3" key="1">
    <citation type="journal article" date="2019" name="Int. J. Syst. Evol. Microbiol.">
        <title>The Global Catalogue of Microorganisms (GCM) 10K type strain sequencing project: providing services to taxonomists for standard genome sequencing and annotation.</title>
        <authorList>
            <consortium name="The Broad Institute Genomics Platform"/>
            <consortium name="The Broad Institute Genome Sequencing Center for Infectious Disease"/>
            <person name="Wu L."/>
            <person name="Ma J."/>
        </authorList>
    </citation>
    <scope>NUCLEOTIDE SEQUENCE [LARGE SCALE GENOMIC DNA]</scope>
    <source>
        <strain evidence="3">TISTR 1514</strain>
    </source>
</reference>
<dbReference type="Gene3D" id="3.20.20.140">
    <property type="entry name" value="Metal-dependent hydrolases"/>
    <property type="match status" value="1"/>
</dbReference>
<dbReference type="RefSeq" id="WP_019618643.1">
    <property type="nucleotide sequence ID" value="NZ_JBHUNE010000006.1"/>
</dbReference>
<dbReference type="EMBL" id="JBHUNE010000006">
    <property type="protein sequence ID" value="MFD2758191.1"/>
    <property type="molecule type" value="Genomic_DNA"/>
</dbReference>
<dbReference type="SUPFAM" id="SSF51338">
    <property type="entry name" value="Composite domain of metallo-dependent hydrolases"/>
    <property type="match status" value="1"/>
</dbReference>
<evidence type="ECO:0000259" key="1">
    <source>
        <dbReference type="Pfam" id="PF07969"/>
    </source>
</evidence>
<dbReference type="Proteomes" id="UP001597492">
    <property type="component" value="Unassembled WGS sequence"/>
</dbReference>
<dbReference type="InterPro" id="IPR011059">
    <property type="entry name" value="Metal-dep_hydrolase_composite"/>
</dbReference>
<keyword evidence="3" id="KW-1185">Reference proteome</keyword>
<dbReference type="Gene3D" id="2.30.40.10">
    <property type="entry name" value="Urease, subunit C, domain 1"/>
    <property type="match status" value="1"/>
</dbReference>
<dbReference type="PANTHER" id="PTHR22642">
    <property type="entry name" value="IMIDAZOLONEPROPIONASE"/>
    <property type="match status" value="1"/>
</dbReference>
<organism evidence="2 3">
    <name type="scientific">Gulosibacter faecalis</name>
    <dbReference type="NCBI Taxonomy" id="272240"/>
    <lineage>
        <taxon>Bacteria</taxon>
        <taxon>Bacillati</taxon>
        <taxon>Actinomycetota</taxon>
        <taxon>Actinomycetes</taxon>
        <taxon>Micrococcales</taxon>
        <taxon>Microbacteriaceae</taxon>
        <taxon>Gulosibacter</taxon>
    </lineage>
</organism>
<name>A0ABW5UWX2_9MICO</name>
<evidence type="ECO:0000313" key="2">
    <source>
        <dbReference type="EMBL" id="MFD2758191.1"/>
    </source>
</evidence>
<dbReference type="GO" id="GO:0016787">
    <property type="term" value="F:hydrolase activity"/>
    <property type="evidence" value="ECO:0007669"/>
    <property type="project" value="UniProtKB-KW"/>
</dbReference>
<dbReference type="InterPro" id="IPR032466">
    <property type="entry name" value="Metal_Hydrolase"/>
</dbReference>
<comment type="caution">
    <text evidence="2">The sequence shown here is derived from an EMBL/GenBank/DDBJ whole genome shotgun (WGS) entry which is preliminary data.</text>
</comment>